<keyword evidence="1 4" id="KW-0808">Transferase</keyword>
<dbReference type="InterPro" id="IPR029499">
    <property type="entry name" value="PduO-typ"/>
</dbReference>
<keyword evidence="4" id="KW-0169">Cobalamin biosynthesis</keyword>
<name>A0ABX1VCX2_9PLAN</name>
<organism evidence="7 8">
    <name type="scientific">Alienimonas chondri</name>
    <dbReference type="NCBI Taxonomy" id="2681879"/>
    <lineage>
        <taxon>Bacteria</taxon>
        <taxon>Pseudomonadati</taxon>
        <taxon>Planctomycetota</taxon>
        <taxon>Planctomycetia</taxon>
        <taxon>Planctomycetales</taxon>
        <taxon>Planctomycetaceae</taxon>
        <taxon>Alienimonas</taxon>
    </lineage>
</organism>
<comment type="catalytic activity">
    <reaction evidence="4">
        <text>2 cob(II)yrinate a,c diamide + reduced [electron-transfer flavoprotein] + 2 ATP = 2 adenosylcob(III)yrinate a,c-diamide + 2 triphosphate + oxidized [electron-transfer flavoprotein] + 3 H(+)</text>
        <dbReference type="Rhea" id="RHEA:11528"/>
        <dbReference type="Rhea" id="RHEA-COMP:10685"/>
        <dbReference type="Rhea" id="RHEA-COMP:10686"/>
        <dbReference type="ChEBI" id="CHEBI:15378"/>
        <dbReference type="ChEBI" id="CHEBI:18036"/>
        <dbReference type="ChEBI" id="CHEBI:30616"/>
        <dbReference type="ChEBI" id="CHEBI:57692"/>
        <dbReference type="ChEBI" id="CHEBI:58307"/>
        <dbReference type="ChEBI" id="CHEBI:58503"/>
        <dbReference type="ChEBI" id="CHEBI:58537"/>
        <dbReference type="EC" id="2.5.1.17"/>
    </reaction>
</comment>
<evidence type="ECO:0000256" key="2">
    <source>
        <dbReference type="ARBA" id="ARBA00022741"/>
    </source>
</evidence>
<comment type="caution">
    <text evidence="7">The sequence shown here is derived from an EMBL/GenBank/DDBJ whole genome shotgun (WGS) entry which is preliminary data.</text>
</comment>
<dbReference type="Gene3D" id="1.20.1200.10">
    <property type="entry name" value="Cobalamin adenosyltransferase-like"/>
    <property type="match status" value="1"/>
</dbReference>
<evidence type="ECO:0000313" key="7">
    <source>
        <dbReference type="EMBL" id="NNJ25811.1"/>
    </source>
</evidence>
<dbReference type="PANTHER" id="PTHR12213">
    <property type="entry name" value="CORRINOID ADENOSYLTRANSFERASE"/>
    <property type="match status" value="1"/>
</dbReference>
<dbReference type="SUPFAM" id="SSF89028">
    <property type="entry name" value="Cobalamin adenosyltransferase-like"/>
    <property type="match status" value="1"/>
</dbReference>
<evidence type="ECO:0000256" key="1">
    <source>
        <dbReference type="ARBA" id="ARBA00022679"/>
    </source>
</evidence>
<feature type="domain" description="Cobalamin adenosyltransferase-like" evidence="6">
    <location>
        <begin position="7"/>
        <end position="174"/>
    </location>
</feature>
<dbReference type="Pfam" id="PF01923">
    <property type="entry name" value="Cob_adeno_trans"/>
    <property type="match status" value="1"/>
</dbReference>
<protein>
    <recommendedName>
        <fullName evidence="4">Corrinoid adenosyltransferase</fullName>
        <ecNumber evidence="4">2.5.1.17</ecNumber>
    </recommendedName>
    <alternativeName>
        <fullName evidence="4">Cob(II)alamin adenosyltransferase</fullName>
    </alternativeName>
    <alternativeName>
        <fullName evidence="4">Cob(II)yrinic acid a,c-diamide adenosyltransferase</fullName>
    </alternativeName>
    <alternativeName>
        <fullName evidence="4">Cobinamide/cobalamin adenosyltransferase</fullName>
    </alternativeName>
</protein>
<dbReference type="PANTHER" id="PTHR12213:SF0">
    <property type="entry name" value="CORRINOID ADENOSYLTRANSFERASE MMAB"/>
    <property type="match status" value="1"/>
</dbReference>
<dbReference type="InterPro" id="IPR016030">
    <property type="entry name" value="CblAdoTrfase-like"/>
</dbReference>
<dbReference type="NCBIfam" id="TIGR00636">
    <property type="entry name" value="PduO_Nterm"/>
    <property type="match status" value="1"/>
</dbReference>
<dbReference type="Proteomes" id="UP000609651">
    <property type="component" value="Unassembled WGS sequence"/>
</dbReference>
<keyword evidence="8" id="KW-1185">Reference proteome</keyword>
<keyword evidence="3 4" id="KW-0067">ATP-binding</keyword>
<evidence type="ECO:0000256" key="5">
    <source>
        <dbReference type="SAM" id="MobiDB-lite"/>
    </source>
</evidence>
<comment type="catalytic activity">
    <reaction evidence="4">
        <text>2 cob(II)alamin + reduced [electron-transfer flavoprotein] + 2 ATP = 2 adenosylcob(III)alamin + 2 triphosphate + oxidized [electron-transfer flavoprotein] + 3 H(+)</text>
        <dbReference type="Rhea" id="RHEA:28671"/>
        <dbReference type="Rhea" id="RHEA-COMP:10685"/>
        <dbReference type="Rhea" id="RHEA-COMP:10686"/>
        <dbReference type="ChEBI" id="CHEBI:15378"/>
        <dbReference type="ChEBI" id="CHEBI:16304"/>
        <dbReference type="ChEBI" id="CHEBI:18036"/>
        <dbReference type="ChEBI" id="CHEBI:18408"/>
        <dbReference type="ChEBI" id="CHEBI:30616"/>
        <dbReference type="ChEBI" id="CHEBI:57692"/>
        <dbReference type="ChEBI" id="CHEBI:58307"/>
        <dbReference type="EC" id="2.5.1.17"/>
    </reaction>
</comment>
<reference evidence="7 8" key="1">
    <citation type="journal article" date="2020" name="Syst. Appl. Microbiol.">
        <title>Alienimonas chondri sp. nov., a novel planctomycete isolated from the biofilm of the red alga Chondrus crispus.</title>
        <authorList>
            <person name="Vitorino I."/>
            <person name="Albuquerque L."/>
            <person name="Wiegand S."/>
            <person name="Kallscheuer N."/>
            <person name="da Costa M.S."/>
            <person name="Lobo-da-Cunha A."/>
            <person name="Jogler C."/>
            <person name="Lage O.M."/>
        </authorList>
    </citation>
    <scope>NUCLEOTIDE SEQUENCE [LARGE SCALE GENOMIC DNA]</scope>
    <source>
        <strain evidence="7 8">LzC2</strain>
    </source>
</reference>
<proteinExistence type="inferred from homology"/>
<evidence type="ECO:0000256" key="3">
    <source>
        <dbReference type="ARBA" id="ARBA00022840"/>
    </source>
</evidence>
<accession>A0ABX1VCX2</accession>
<evidence type="ECO:0000256" key="4">
    <source>
        <dbReference type="RuleBase" id="RU366026"/>
    </source>
</evidence>
<keyword evidence="2 4" id="KW-0547">Nucleotide-binding</keyword>
<gene>
    <name evidence="7" type="ORF">LzC2_18860</name>
</gene>
<sequence>MRIDQVVTGGGDRGETSLADGSRVPKTDVRLAAMGDVDELNAAVGLARCAAESGGAIDAPLAAVQQDLFDLGADLAVPLKEGEVDAERPPLRITAGQAERLTAVATTAAAPQPALSSFVLPGGTELAARLHLARTVCRRAERAVWALHASAPVNPHATVYLNRLSDLLFCLSRTANENGAGDVLWVPGANREG</sequence>
<dbReference type="EMBL" id="WTPX01000050">
    <property type="protein sequence ID" value="NNJ25811.1"/>
    <property type="molecule type" value="Genomic_DNA"/>
</dbReference>
<comment type="pathway">
    <text evidence="4">Cofactor biosynthesis; adenosylcobalamin biosynthesis; adenosylcobalamin from cob(II)yrinate a,c-diamide: step 2/7.</text>
</comment>
<evidence type="ECO:0000259" key="6">
    <source>
        <dbReference type="Pfam" id="PF01923"/>
    </source>
</evidence>
<dbReference type="InterPro" id="IPR036451">
    <property type="entry name" value="CblAdoTrfase-like_sf"/>
</dbReference>
<evidence type="ECO:0000313" key="8">
    <source>
        <dbReference type="Proteomes" id="UP000609651"/>
    </source>
</evidence>
<comment type="similarity">
    <text evidence="4">Belongs to the Cob(I)alamin adenosyltransferase family.</text>
</comment>
<feature type="region of interest" description="Disordered" evidence="5">
    <location>
        <begin position="1"/>
        <end position="21"/>
    </location>
</feature>
<dbReference type="EC" id="2.5.1.17" evidence="4"/>
<dbReference type="GO" id="GO:0008817">
    <property type="term" value="F:corrinoid adenosyltransferase activity"/>
    <property type="evidence" value="ECO:0007669"/>
    <property type="project" value="UniProtKB-EC"/>
</dbReference>
<dbReference type="RefSeq" id="WP_171186198.1">
    <property type="nucleotide sequence ID" value="NZ_WTPX01000050.1"/>
</dbReference>